<organism evidence="1 2">
    <name type="scientific">Gigaspora margarita</name>
    <dbReference type="NCBI Taxonomy" id="4874"/>
    <lineage>
        <taxon>Eukaryota</taxon>
        <taxon>Fungi</taxon>
        <taxon>Fungi incertae sedis</taxon>
        <taxon>Mucoromycota</taxon>
        <taxon>Glomeromycotina</taxon>
        <taxon>Glomeromycetes</taxon>
        <taxon>Diversisporales</taxon>
        <taxon>Gigasporaceae</taxon>
        <taxon>Gigaspora</taxon>
    </lineage>
</organism>
<name>A0A8H4EPA3_GIGMA</name>
<keyword evidence="2" id="KW-1185">Reference proteome</keyword>
<protein>
    <submittedName>
        <fullName evidence="1">ATP-dependent DNA helicase pif1</fullName>
    </submittedName>
</protein>
<sequence length="323" mass="37455">MTKECTSCSRHRPLEAFVYEGKTYKTCAECLTKKAKKRAVKNSMLRDDTQNNVESISLKDLSEYVTESIKNLEPNTGLFLMMQVEITDISIMDDQSFKMLANMIAHNIEEGDGYTWTIKTALRLSTCHENVSTFYFGCSQSYELARDCKESNRQRMNRFDCHGKLIIKIDIPASKVIIKLKHDIIHEMPVNVTTPMEIKQAIMENLNLDPTQLRTYLRDRFDISKITMQQIHYWWSFFTQNFYKSDENHIISTHNFLISSRANGCELCYELINSQIIAIGFTTPLFKNKQLVTEVHCDATYKTAKGRFELYGLSVIMKAQDIH</sequence>
<dbReference type="Proteomes" id="UP000439903">
    <property type="component" value="Unassembled WGS sequence"/>
</dbReference>
<dbReference type="EMBL" id="WTPW01000275">
    <property type="protein sequence ID" value="KAF0527756.1"/>
    <property type="molecule type" value="Genomic_DNA"/>
</dbReference>
<keyword evidence="1" id="KW-0067">ATP-binding</keyword>
<keyword evidence="1" id="KW-0547">Nucleotide-binding</keyword>
<evidence type="ECO:0000313" key="2">
    <source>
        <dbReference type="Proteomes" id="UP000439903"/>
    </source>
</evidence>
<keyword evidence="1" id="KW-0347">Helicase</keyword>
<dbReference type="OrthoDB" id="2379153at2759"/>
<dbReference type="AlphaFoldDB" id="A0A8H4EPA3"/>
<gene>
    <name evidence="1" type="ORF">F8M41_013485</name>
</gene>
<keyword evidence="1" id="KW-0378">Hydrolase</keyword>
<comment type="caution">
    <text evidence="1">The sequence shown here is derived from an EMBL/GenBank/DDBJ whole genome shotgun (WGS) entry which is preliminary data.</text>
</comment>
<proteinExistence type="predicted"/>
<dbReference type="GO" id="GO:0004386">
    <property type="term" value="F:helicase activity"/>
    <property type="evidence" value="ECO:0007669"/>
    <property type="project" value="UniProtKB-KW"/>
</dbReference>
<accession>A0A8H4EPA3</accession>
<evidence type="ECO:0000313" key="1">
    <source>
        <dbReference type="EMBL" id="KAF0527756.1"/>
    </source>
</evidence>
<reference evidence="1 2" key="1">
    <citation type="journal article" date="2019" name="Environ. Microbiol.">
        <title>At the nexus of three kingdoms: the genome of the mycorrhizal fungus Gigaspora margarita provides insights into plant, endobacterial and fungal interactions.</title>
        <authorList>
            <person name="Venice F."/>
            <person name="Ghignone S."/>
            <person name="Salvioli di Fossalunga A."/>
            <person name="Amselem J."/>
            <person name="Novero M."/>
            <person name="Xianan X."/>
            <person name="Sedzielewska Toro K."/>
            <person name="Morin E."/>
            <person name="Lipzen A."/>
            <person name="Grigoriev I.V."/>
            <person name="Henrissat B."/>
            <person name="Martin F.M."/>
            <person name="Bonfante P."/>
        </authorList>
    </citation>
    <scope>NUCLEOTIDE SEQUENCE [LARGE SCALE GENOMIC DNA]</scope>
    <source>
        <strain evidence="1 2">BEG34</strain>
    </source>
</reference>